<sequence>MSKPPRVFVKAPSPAVAAASASVRTRCGRDRFTGGSAAAVRPSVRVAAYSRSQIQSLQPPPLRRMPPPLRRPVLRPPCSRLPCPALRILLTYIGDHRSSQRFSCSVLMAP</sequence>
<comment type="caution">
    <text evidence="1">The sequence shown here is derived from an EMBL/GenBank/DDBJ whole genome shotgun (WGS) entry which is preliminary data.</text>
</comment>
<accession>A0A8J5VNL8</accession>
<evidence type="ECO:0000313" key="2">
    <source>
        <dbReference type="Proteomes" id="UP000729402"/>
    </source>
</evidence>
<dbReference type="AlphaFoldDB" id="A0A8J5VNL8"/>
<dbReference type="Proteomes" id="UP000729402">
    <property type="component" value="Unassembled WGS sequence"/>
</dbReference>
<keyword evidence="2" id="KW-1185">Reference proteome</keyword>
<reference evidence="1" key="2">
    <citation type="submission" date="2021-02" db="EMBL/GenBank/DDBJ databases">
        <authorList>
            <person name="Kimball J.A."/>
            <person name="Haas M.W."/>
            <person name="Macchietto M."/>
            <person name="Kono T."/>
            <person name="Duquette J."/>
            <person name="Shao M."/>
        </authorList>
    </citation>
    <scope>NUCLEOTIDE SEQUENCE</scope>
    <source>
        <tissue evidence="1">Fresh leaf tissue</tissue>
    </source>
</reference>
<gene>
    <name evidence="1" type="ORF">GUJ93_ZPchr0006g45918</name>
</gene>
<name>A0A8J5VNL8_ZIZPA</name>
<proteinExistence type="predicted"/>
<reference evidence="1" key="1">
    <citation type="journal article" date="2021" name="bioRxiv">
        <title>Whole Genome Assembly and Annotation of Northern Wild Rice, Zizania palustris L., Supports a Whole Genome Duplication in the Zizania Genus.</title>
        <authorList>
            <person name="Haas M."/>
            <person name="Kono T."/>
            <person name="Macchietto M."/>
            <person name="Millas R."/>
            <person name="McGilp L."/>
            <person name="Shao M."/>
            <person name="Duquette J."/>
            <person name="Hirsch C.N."/>
            <person name="Kimball J."/>
        </authorList>
    </citation>
    <scope>NUCLEOTIDE SEQUENCE</scope>
    <source>
        <tissue evidence="1">Fresh leaf tissue</tissue>
    </source>
</reference>
<evidence type="ECO:0000313" key="1">
    <source>
        <dbReference type="EMBL" id="KAG8073860.1"/>
    </source>
</evidence>
<dbReference type="EMBL" id="JAAALK010000283">
    <property type="protein sequence ID" value="KAG8073860.1"/>
    <property type="molecule type" value="Genomic_DNA"/>
</dbReference>
<organism evidence="1 2">
    <name type="scientific">Zizania palustris</name>
    <name type="common">Northern wild rice</name>
    <dbReference type="NCBI Taxonomy" id="103762"/>
    <lineage>
        <taxon>Eukaryota</taxon>
        <taxon>Viridiplantae</taxon>
        <taxon>Streptophyta</taxon>
        <taxon>Embryophyta</taxon>
        <taxon>Tracheophyta</taxon>
        <taxon>Spermatophyta</taxon>
        <taxon>Magnoliopsida</taxon>
        <taxon>Liliopsida</taxon>
        <taxon>Poales</taxon>
        <taxon>Poaceae</taxon>
        <taxon>BOP clade</taxon>
        <taxon>Oryzoideae</taxon>
        <taxon>Oryzeae</taxon>
        <taxon>Zizaniinae</taxon>
        <taxon>Zizania</taxon>
    </lineage>
</organism>
<protein>
    <submittedName>
        <fullName evidence="1">Uncharacterized protein</fullName>
    </submittedName>
</protein>